<organism evidence="1 2">
    <name type="scientific">Neptunomonas phycophila</name>
    <dbReference type="NCBI Taxonomy" id="1572645"/>
    <lineage>
        <taxon>Bacteria</taxon>
        <taxon>Pseudomonadati</taxon>
        <taxon>Pseudomonadota</taxon>
        <taxon>Gammaproteobacteria</taxon>
        <taxon>Oceanospirillales</taxon>
        <taxon>Oceanospirillaceae</taxon>
        <taxon>Neptunomonas</taxon>
    </lineage>
</organism>
<accession>A0AAW7XMG8</accession>
<evidence type="ECO:0000313" key="1">
    <source>
        <dbReference type="EMBL" id="MDO6454578.1"/>
    </source>
</evidence>
<dbReference type="EMBL" id="JAUOPG010000009">
    <property type="protein sequence ID" value="MDO6454578.1"/>
    <property type="molecule type" value="Genomic_DNA"/>
</dbReference>
<comment type="caution">
    <text evidence="1">The sequence shown here is derived from an EMBL/GenBank/DDBJ whole genome shotgun (WGS) entry which is preliminary data.</text>
</comment>
<dbReference type="AlphaFoldDB" id="A0AAW7XMG8"/>
<reference evidence="1" key="1">
    <citation type="submission" date="2023-07" db="EMBL/GenBank/DDBJ databases">
        <title>Genome content predicts the carbon catabolic preferences of heterotrophic bacteria.</title>
        <authorList>
            <person name="Gralka M."/>
        </authorList>
    </citation>
    <scope>NUCLEOTIDE SEQUENCE</scope>
    <source>
        <strain evidence="1">I2M16</strain>
    </source>
</reference>
<proteinExistence type="predicted"/>
<sequence>MSIAKPKSGQIHPNKYGSAGSLANTVGMIIPVIPPAMSGAVFNESTLSDISSLSAAALLSQYLPGSSGASNVMEAALDIMQESAKEATPSPAVIAHMAQVLAVETSMISVRQQKVNQTEAMGGISNTAQQESILANDINALEVLKQQLDEQTAKIPHFEKVIPVLKAASTAAHIAQQIDNGKFGMAGLMSAMNAGSALSKLASKSLNTA</sequence>
<evidence type="ECO:0000313" key="2">
    <source>
        <dbReference type="Proteomes" id="UP001169862"/>
    </source>
</evidence>
<dbReference type="RefSeq" id="WP_075171623.1">
    <property type="nucleotide sequence ID" value="NZ_JAUOPG010000009.1"/>
</dbReference>
<dbReference type="Proteomes" id="UP001169862">
    <property type="component" value="Unassembled WGS sequence"/>
</dbReference>
<protein>
    <submittedName>
        <fullName evidence="1">Uncharacterized protein</fullName>
    </submittedName>
</protein>
<gene>
    <name evidence="1" type="ORF">Q4490_13470</name>
</gene>
<name>A0AAW7XMG8_9GAMM</name>